<dbReference type="InterPro" id="IPR027417">
    <property type="entry name" value="P-loop_NTPase"/>
</dbReference>
<dbReference type="GO" id="GO:0000400">
    <property type="term" value="F:four-way junction DNA binding"/>
    <property type="evidence" value="ECO:0007669"/>
    <property type="project" value="TreeGrafter"/>
</dbReference>
<dbReference type="FunFam" id="3.40.50.300:FF:000861">
    <property type="entry name" value="Fanconi anemia, complementation group M"/>
    <property type="match status" value="1"/>
</dbReference>
<gene>
    <name evidence="12" type="ORF">SAMEA4029010_CIC11G00000004835</name>
</gene>
<dbReference type="Proteomes" id="UP000182334">
    <property type="component" value="Chromosome IV"/>
</dbReference>
<dbReference type="PANTHER" id="PTHR14025">
    <property type="entry name" value="FANCONI ANEMIA GROUP M FANCM FAMILY MEMBER"/>
    <property type="match status" value="1"/>
</dbReference>
<dbReference type="PROSITE" id="PS51192">
    <property type="entry name" value="HELICASE_ATP_BIND_1"/>
    <property type="match status" value="1"/>
</dbReference>
<proteinExistence type="inferred from homology"/>
<comment type="subcellular location">
    <subcellularLocation>
        <location evidence="1 9">Nucleus</location>
    </subcellularLocation>
</comment>
<evidence type="ECO:0000313" key="12">
    <source>
        <dbReference type="EMBL" id="SGZ53264.1"/>
    </source>
</evidence>
<dbReference type="Pfam" id="PF00271">
    <property type="entry name" value="Helicase_C"/>
    <property type="match status" value="1"/>
</dbReference>
<dbReference type="SUPFAM" id="SSF52540">
    <property type="entry name" value="P-loop containing nucleoside triphosphate hydrolases"/>
    <property type="match status" value="1"/>
</dbReference>
<dbReference type="GO" id="GO:0016887">
    <property type="term" value="F:ATP hydrolysis activity"/>
    <property type="evidence" value="ECO:0007669"/>
    <property type="project" value="RHEA"/>
</dbReference>
<keyword evidence="4" id="KW-0378">Hydrolase</keyword>
<reference evidence="12 13" key="1">
    <citation type="submission" date="2016-10" db="EMBL/GenBank/DDBJ databases">
        <authorList>
            <person name="de Groot N.N."/>
        </authorList>
    </citation>
    <scope>NUCLEOTIDE SEQUENCE [LARGE SCALE GENOMIC DNA]</scope>
    <source>
        <strain evidence="12 13">CBS 141442</strain>
    </source>
</reference>
<dbReference type="SMART" id="SM00490">
    <property type="entry name" value="HELICc"/>
    <property type="match status" value="1"/>
</dbReference>
<keyword evidence="13" id="KW-1185">Reference proteome</keyword>
<evidence type="ECO:0000256" key="2">
    <source>
        <dbReference type="ARBA" id="ARBA00009889"/>
    </source>
</evidence>
<evidence type="ECO:0000256" key="6">
    <source>
        <dbReference type="ARBA" id="ARBA00022840"/>
    </source>
</evidence>
<dbReference type="InterPro" id="IPR044749">
    <property type="entry name" value="FANCM_DEXDc"/>
</dbReference>
<keyword evidence="5" id="KW-0347">Helicase</keyword>
<comment type="catalytic activity">
    <reaction evidence="8 9">
        <text>ATP + H2O = ADP + phosphate + H(+)</text>
        <dbReference type="Rhea" id="RHEA:13065"/>
        <dbReference type="ChEBI" id="CHEBI:15377"/>
        <dbReference type="ChEBI" id="CHEBI:15378"/>
        <dbReference type="ChEBI" id="CHEBI:30616"/>
        <dbReference type="ChEBI" id="CHEBI:43474"/>
        <dbReference type="ChEBI" id="CHEBI:456216"/>
        <dbReference type="EC" id="3.6.4.12"/>
    </reaction>
</comment>
<dbReference type="InterPro" id="IPR006935">
    <property type="entry name" value="Helicase/UvrB_N"/>
</dbReference>
<comment type="similarity">
    <text evidence="2 9">Belongs to the DEAD box helicase family. DEAH subfamily. FANCM sub-subfamily.</text>
</comment>
<dbReference type="InterPro" id="IPR039686">
    <property type="entry name" value="FANCM/Mph1-like_ID"/>
</dbReference>
<evidence type="ECO:0000256" key="1">
    <source>
        <dbReference type="ARBA" id="ARBA00004123"/>
    </source>
</evidence>
<organism evidence="12 13">
    <name type="scientific">Sungouiella intermedia</name>
    <dbReference type="NCBI Taxonomy" id="45354"/>
    <lineage>
        <taxon>Eukaryota</taxon>
        <taxon>Fungi</taxon>
        <taxon>Dikarya</taxon>
        <taxon>Ascomycota</taxon>
        <taxon>Saccharomycotina</taxon>
        <taxon>Pichiomycetes</taxon>
        <taxon>Metschnikowiaceae</taxon>
        <taxon>Sungouiella</taxon>
    </lineage>
</organism>
<accession>A0A1L0DBD9</accession>
<evidence type="ECO:0000256" key="7">
    <source>
        <dbReference type="ARBA" id="ARBA00023242"/>
    </source>
</evidence>
<feature type="domain" description="Helicase C-terminal" evidence="11">
    <location>
        <begin position="404"/>
        <end position="604"/>
    </location>
</feature>
<dbReference type="GO" id="GO:0009378">
    <property type="term" value="F:four-way junction helicase activity"/>
    <property type="evidence" value="ECO:0007669"/>
    <property type="project" value="TreeGrafter"/>
</dbReference>
<comment type="function">
    <text evidence="9">ATP-dependent DNA helicase involved in DNA damage repair by homologous recombination and in genome maintenance. Capable of unwinding D-loops. Plays a role in limiting crossover recombinants during mitotic DNA double-strand break (DSB) repair. Component of a FANCM-MHF complex which promotes gene conversion at blocked replication forks, probably by reversal of the stalled fork.</text>
</comment>
<dbReference type="EC" id="3.6.4.12" evidence="9"/>
<dbReference type="GO" id="GO:0005634">
    <property type="term" value="C:nucleus"/>
    <property type="evidence" value="ECO:0007669"/>
    <property type="project" value="UniProtKB-SubCell"/>
</dbReference>
<dbReference type="EMBL" id="LT635759">
    <property type="protein sequence ID" value="SGZ53264.1"/>
    <property type="molecule type" value="Genomic_DNA"/>
</dbReference>
<keyword evidence="7" id="KW-0539">Nucleus</keyword>
<evidence type="ECO:0000256" key="3">
    <source>
        <dbReference type="ARBA" id="ARBA00022741"/>
    </source>
</evidence>
<dbReference type="GO" id="GO:0005524">
    <property type="term" value="F:ATP binding"/>
    <property type="evidence" value="ECO:0007669"/>
    <property type="project" value="UniProtKB-UniRule"/>
</dbReference>
<evidence type="ECO:0000256" key="8">
    <source>
        <dbReference type="ARBA" id="ARBA00047995"/>
    </source>
</evidence>
<keyword evidence="6" id="KW-0067">ATP-binding</keyword>
<evidence type="ECO:0000313" key="13">
    <source>
        <dbReference type="Proteomes" id="UP000182334"/>
    </source>
</evidence>
<dbReference type="InterPro" id="IPR001650">
    <property type="entry name" value="Helicase_C-like"/>
</dbReference>
<dbReference type="STRING" id="45354.A0A1L0DBD9"/>
<dbReference type="AlphaFoldDB" id="A0A1L0DBD9"/>
<dbReference type="Pfam" id="PF04851">
    <property type="entry name" value="ResIII"/>
    <property type="match status" value="1"/>
</dbReference>
<keyword evidence="3" id="KW-0547">Nucleotide-binding</keyword>
<dbReference type="PANTHER" id="PTHR14025:SF20">
    <property type="entry name" value="FANCONI ANEMIA GROUP M PROTEIN"/>
    <property type="match status" value="1"/>
</dbReference>
<dbReference type="SMART" id="SM00487">
    <property type="entry name" value="DEXDc"/>
    <property type="match status" value="1"/>
</dbReference>
<dbReference type="CDD" id="cd18033">
    <property type="entry name" value="DEXDc_FANCM"/>
    <property type="match status" value="1"/>
</dbReference>
<dbReference type="GO" id="GO:0045003">
    <property type="term" value="P:double-strand break repair via synthesis-dependent strand annealing"/>
    <property type="evidence" value="ECO:0007669"/>
    <property type="project" value="TreeGrafter"/>
</dbReference>
<evidence type="ECO:0000259" key="10">
    <source>
        <dbReference type="PROSITE" id="PS51192"/>
    </source>
</evidence>
<name>A0A1L0DBD9_9ASCO</name>
<protein>
    <recommendedName>
        <fullName evidence="9">ATP-dependent DNA helicase</fullName>
        <ecNumber evidence="9">3.6.4.12</ecNumber>
    </recommendedName>
</protein>
<dbReference type="InterPro" id="IPR014001">
    <property type="entry name" value="Helicase_ATP-bd"/>
</dbReference>
<dbReference type="Gene3D" id="3.40.50.300">
    <property type="entry name" value="P-loop containing nucleotide triphosphate hydrolases"/>
    <property type="match status" value="2"/>
</dbReference>
<evidence type="ECO:0000256" key="5">
    <source>
        <dbReference type="ARBA" id="ARBA00022806"/>
    </source>
</evidence>
<dbReference type="CDD" id="cd12091">
    <property type="entry name" value="FANCM_ID"/>
    <property type="match status" value="1"/>
</dbReference>
<feature type="domain" description="Helicase ATP-binding" evidence="10">
    <location>
        <begin position="61"/>
        <end position="228"/>
    </location>
</feature>
<dbReference type="GO" id="GO:0043138">
    <property type="term" value="F:3'-5' DNA helicase activity"/>
    <property type="evidence" value="ECO:0007669"/>
    <property type="project" value="InterPro"/>
</dbReference>
<evidence type="ECO:0000256" key="4">
    <source>
        <dbReference type="ARBA" id="ARBA00022801"/>
    </source>
</evidence>
<dbReference type="PROSITE" id="PS51194">
    <property type="entry name" value="HELICASE_CTER"/>
    <property type="match status" value="1"/>
</dbReference>
<comment type="subunit">
    <text evidence="9">Interacts with the MHF histone-fold complex to form the FANCM-MHF complex.</text>
</comment>
<dbReference type="OrthoDB" id="164902at2759"/>
<dbReference type="GO" id="GO:0036297">
    <property type="term" value="P:interstrand cross-link repair"/>
    <property type="evidence" value="ECO:0007669"/>
    <property type="project" value="TreeGrafter"/>
</dbReference>
<evidence type="ECO:0000256" key="9">
    <source>
        <dbReference type="RuleBase" id="RU367027"/>
    </source>
</evidence>
<sequence>MSDDLEEDFLDDLDPSIFKAQYEEIAPPPRRSQTHHNVDHENLKTYIYPTNLQVRDYQYNIVNRALFHNVLVALPTGLGKTFIASTVMLNFLRWFPDLKLIFMAPTRPLVAQQIKACCGITGIPSNKVAILLDKTRKNRGAIWDEKLVFFTTPQVVENDLATGLVDPKLVVLLVIDEAHRAKGNYAYNNVVKFLNRFNSSYRILALTATPASTVEGVQEIVDNLNISKVEVRTEKSIDIFRYLKRKTVERFNVDNLSEITEVIELLCEAIAPVLKTANQRKILEITDPAKINAFAALEAQQKLVRDRNIPEGLKWANYFILQLLIVVGQCLRRLNTLGIRSFYSYFLEKHTEFSAKYNNKKSTNHLAASFYFHQSTKAVLARCQDLVKDPTFLGHGKLEITISELDNFFKFSANPDSRVIIFTELREAALDIVRALEQQNSHAKPHIFIGQAKEREKFSEEKFLKKGKKKGKKLQENEDIVVPSIQERPLSSSEQAQVHGMNQKMQKDLIRKFKGGEYNVLVATSIGEEGLDIGEVDLIICYDSTSSPIKNIQRMGRTGRNRDGKVLLLFSSNEELKFDKAMGGYEYIQNHIRNGNLITLHDQIRIIPENCTPAVVEELIEIPEENMDIRAEEDEDEIIKLATKYMTGTKSGKTKANSKAKNSKAEKIQKKFFMPDDVDTGFKLVSMMLKRTNEDISVGEKKQEEKRRKPQEVPKDILDTILNSDDDNELIQLEKAVTCDPVPSVQEGLLLSKSDMILSLSTLSGEPAVTELHPKGLPKEPSVSPSRTLGLRRPELNNILRKSPRVLKQPSIFDVPIRTRAGLLKPSLGVKKRPPSVLEQLRNVQPKKLLNATSVSNDDLDEFDDDEDEILALARSTSSFEFESQASGNRQMAAKTYDPKLFPIPLGEEGLLTREETNELYMSYYMPTEAYKLVDCYRVNALCDGDFMSGTNSRRFMEFHEFQRRTDSEKARNIIGKYQAVLDDEQSTLGDFVDFD</sequence>
<evidence type="ECO:0000259" key="11">
    <source>
        <dbReference type="PROSITE" id="PS51194"/>
    </source>
</evidence>